<dbReference type="Proteomes" id="UP000597444">
    <property type="component" value="Unassembled WGS sequence"/>
</dbReference>
<keyword evidence="1" id="KW-0812">Transmembrane</keyword>
<dbReference type="SUPFAM" id="SSF46785">
    <property type="entry name" value="Winged helix' DNA-binding domain"/>
    <property type="match status" value="1"/>
</dbReference>
<name>A0A8J3IXT7_9CHLR</name>
<keyword evidence="1" id="KW-1133">Transmembrane helix</keyword>
<comment type="caution">
    <text evidence="2">The sequence shown here is derived from an EMBL/GenBank/DDBJ whole genome shotgun (WGS) entry which is preliminary data.</text>
</comment>
<protein>
    <submittedName>
        <fullName evidence="2">Uncharacterized protein</fullName>
    </submittedName>
</protein>
<accession>A0A8J3IXT7</accession>
<evidence type="ECO:0000313" key="3">
    <source>
        <dbReference type="Proteomes" id="UP000597444"/>
    </source>
</evidence>
<proteinExistence type="predicted"/>
<dbReference type="InterPro" id="IPR036390">
    <property type="entry name" value="WH_DNA-bd_sf"/>
</dbReference>
<feature type="transmembrane region" description="Helical" evidence="1">
    <location>
        <begin position="12"/>
        <end position="30"/>
    </location>
</feature>
<dbReference type="EMBL" id="BNJK01000002">
    <property type="protein sequence ID" value="GHO98760.1"/>
    <property type="molecule type" value="Genomic_DNA"/>
</dbReference>
<dbReference type="RefSeq" id="WP_220209454.1">
    <property type="nucleotide sequence ID" value="NZ_BNJK01000002.1"/>
</dbReference>
<evidence type="ECO:0000313" key="2">
    <source>
        <dbReference type="EMBL" id="GHO98760.1"/>
    </source>
</evidence>
<sequence length="236" mass="27269">MKELKTYGTVVKLEAAVVACGFIVTIIWAIYEPHKFDPYVVLLATIPVFIDTIRRARIELDLNSDELFALAYINTDQQAKTRGAWLYPLHQQLTYRGYTASQVTSILSSLEDKGIIKHVNAPTYDSLEKRETEAPAYKITSRGTKFMQENSKRMPSIKDVYKYLIRLYGTRNDNQVVLDHIKEDLDFVQAQTRFVTEDNKDLCSICLFAYKPIDDKVIRRIAKIYGRQIYAIKEEP</sequence>
<dbReference type="AlphaFoldDB" id="A0A8J3IXT7"/>
<organism evidence="2 3">
    <name type="scientific">Reticulibacter mediterranei</name>
    <dbReference type="NCBI Taxonomy" id="2778369"/>
    <lineage>
        <taxon>Bacteria</taxon>
        <taxon>Bacillati</taxon>
        <taxon>Chloroflexota</taxon>
        <taxon>Ktedonobacteria</taxon>
        <taxon>Ktedonobacterales</taxon>
        <taxon>Reticulibacteraceae</taxon>
        <taxon>Reticulibacter</taxon>
    </lineage>
</organism>
<reference evidence="2" key="1">
    <citation type="submission" date="2020-10" db="EMBL/GenBank/DDBJ databases">
        <title>Taxonomic study of unclassified bacteria belonging to the class Ktedonobacteria.</title>
        <authorList>
            <person name="Yabe S."/>
            <person name="Wang C.M."/>
            <person name="Zheng Y."/>
            <person name="Sakai Y."/>
            <person name="Cavaletti L."/>
            <person name="Monciardini P."/>
            <person name="Donadio S."/>
        </authorList>
    </citation>
    <scope>NUCLEOTIDE SEQUENCE</scope>
    <source>
        <strain evidence="2">ID150040</strain>
    </source>
</reference>
<evidence type="ECO:0000256" key="1">
    <source>
        <dbReference type="SAM" id="Phobius"/>
    </source>
</evidence>
<keyword evidence="3" id="KW-1185">Reference proteome</keyword>
<keyword evidence="1" id="KW-0472">Membrane</keyword>
<gene>
    <name evidence="2" type="ORF">KSF_088080</name>
</gene>